<dbReference type="OrthoDB" id="5422579at2759"/>
<protein>
    <submittedName>
        <fullName evidence="1">Uncharacterized protein</fullName>
    </submittedName>
</protein>
<evidence type="ECO:0000313" key="1">
    <source>
        <dbReference type="EMBL" id="CAH0020266.1"/>
    </source>
</evidence>
<dbReference type="AlphaFoldDB" id="A0A9N9V837"/>
<sequence length="334" mass="38155">MKTTYSKCIRGYIGLLSVLASIGNNLKIEELSVQSNGLPFGLTASIFDQESAEYRDFVALLSRPTFRCLDLVLTTKSQDPDHWPAFRSGHLRDALGQAVNLQHFSLTADMHHQAWLTVNDWTPLNEFIPVDLWPLLQSLRLMDILIKQDDLVTFLGALPLNIRNIELGQLHFVSENGDYATLLDLIKDELRWSDRQLAKQPRLTIIIAIDDFAPPGMMNWIDSEIQDFIYNHGGNPFRGPLGPMGVDAGVGVERDAFNPDHEWPHQDDFDWEEEVLNMRRQNFRLSLNLDNYLEQIAWGPDVGSRLQAAREESPGPWEDNDIDNVHYDISFDIE</sequence>
<reference evidence="1" key="1">
    <citation type="submission" date="2021-10" db="EMBL/GenBank/DDBJ databases">
        <authorList>
            <person name="Piombo E."/>
        </authorList>
    </citation>
    <scope>NUCLEOTIDE SEQUENCE</scope>
</reference>
<keyword evidence="2" id="KW-1185">Reference proteome</keyword>
<dbReference type="EMBL" id="CABFNQ020000639">
    <property type="protein sequence ID" value="CAH0020266.1"/>
    <property type="molecule type" value="Genomic_DNA"/>
</dbReference>
<comment type="caution">
    <text evidence="1">The sequence shown here is derived from an EMBL/GenBank/DDBJ whole genome shotgun (WGS) entry which is preliminary data.</text>
</comment>
<dbReference type="Proteomes" id="UP000696573">
    <property type="component" value="Unassembled WGS sequence"/>
</dbReference>
<accession>A0A9N9V837</accession>
<proteinExistence type="predicted"/>
<evidence type="ECO:0000313" key="2">
    <source>
        <dbReference type="Proteomes" id="UP000696573"/>
    </source>
</evidence>
<gene>
    <name evidence="1" type="ORF">CRHIZ90672A_00017208</name>
</gene>
<name>A0A9N9V837_9HYPO</name>
<organism evidence="1 2">
    <name type="scientific">Clonostachys rhizophaga</name>
    <dbReference type="NCBI Taxonomy" id="160324"/>
    <lineage>
        <taxon>Eukaryota</taxon>
        <taxon>Fungi</taxon>
        <taxon>Dikarya</taxon>
        <taxon>Ascomycota</taxon>
        <taxon>Pezizomycotina</taxon>
        <taxon>Sordariomycetes</taxon>
        <taxon>Hypocreomycetidae</taxon>
        <taxon>Hypocreales</taxon>
        <taxon>Bionectriaceae</taxon>
        <taxon>Clonostachys</taxon>
    </lineage>
</organism>